<proteinExistence type="predicted"/>
<dbReference type="STRING" id="355243.SAMN03080615_02999"/>
<dbReference type="Proteomes" id="UP000198749">
    <property type="component" value="Unassembled WGS sequence"/>
</dbReference>
<gene>
    <name evidence="1" type="ORF">SAMN03080615_02999</name>
</gene>
<protein>
    <submittedName>
        <fullName evidence="1">Uncharacterized protein</fullName>
    </submittedName>
</protein>
<evidence type="ECO:0000313" key="2">
    <source>
        <dbReference type="Proteomes" id="UP000198749"/>
    </source>
</evidence>
<reference evidence="2" key="1">
    <citation type="submission" date="2016-10" db="EMBL/GenBank/DDBJ databases">
        <authorList>
            <person name="Varghese N."/>
            <person name="Submissions S."/>
        </authorList>
    </citation>
    <scope>NUCLEOTIDE SEQUENCE [LARGE SCALE GENOMIC DNA]</scope>
    <source>
        <strain evidence="2">DSM 18887</strain>
    </source>
</reference>
<evidence type="ECO:0000313" key="1">
    <source>
        <dbReference type="EMBL" id="SEQ85978.1"/>
    </source>
</evidence>
<organism evidence="1 2">
    <name type="scientific">Amphritea atlantica</name>
    <dbReference type="NCBI Taxonomy" id="355243"/>
    <lineage>
        <taxon>Bacteria</taxon>
        <taxon>Pseudomonadati</taxon>
        <taxon>Pseudomonadota</taxon>
        <taxon>Gammaproteobacteria</taxon>
        <taxon>Oceanospirillales</taxon>
        <taxon>Oceanospirillaceae</taxon>
        <taxon>Amphritea</taxon>
    </lineage>
</organism>
<accession>A0A1H9JGS5</accession>
<dbReference type="EMBL" id="FOGB01000009">
    <property type="protein sequence ID" value="SEQ85978.1"/>
    <property type="molecule type" value="Genomic_DNA"/>
</dbReference>
<dbReference type="RefSeq" id="WP_261832979.1">
    <property type="nucleotide sequence ID" value="NZ_AP025284.1"/>
</dbReference>
<name>A0A1H9JGS5_9GAMM</name>
<sequence length="192" mass="21386">MAFAICQSNRPDPVLCNTEQSRFAIDEPRRSHPLKNTTTTFLLSIGFATMLSLPLQASAQDLSTGSAVKAFRDLSTCFIDSLTGKERKELVKWIYFSMSAHPELESYANISRGDRQNSDKTVGNLITRLFSEDCPNEAKAALKTDPQALKNAFEMIGKVAIQDILSDKKVRASVNNYGRFVDQEKIKGVFVE</sequence>
<dbReference type="AlphaFoldDB" id="A0A1H9JGS5"/>
<keyword evidence="2" id="KW-1185">Reference proteome</keyword>